<evidence type="ECO:0000259" key="1">
    <source>
        <dbReference type="SMART" id="SM01321"/>
    </source>
</evidence>
<evidence type="ECO:0000313" key="2">
    <source>
        <dbReference type="EMBL" id="VFJ49003.1"/>
    </source>
</evidence>
<dbReference type="Pfam" id="PF01797">
    <property type="entry name" value="Y1_Tnp"/>
    <property type="match status" value="1"/>
</dbReference>
<dbReference type="SMART" id="SM01321">
    <property type="entry name" value="Y1_Tnp"/>
    <property type="match status" value="1"/>
</dbReference>
<sequence>MSYYRRARAPGGCYFFTVVTWNRRPLLVQHMDRLREAFRAVRKRRPFEIDAIVVLPDHLHAIWRLPQGDANYSTRWKRIKQEFSKDIPGELNHRHEKRIWQRRFWEHSIRDGPDWENHMTYIYYNPVKHGLVERPMDWPYSSFVYRGEALYPNVSEIPEDMDALAEKVE</sequence>
<dbReference type="EMBL" id="CAADFL010000064">
    <property type="protein sequence ID" value="VFK08273.1"/>
    <property type="molecule type" value="Genomic_DNA"/>
</dbReference>
<protein>
    <submittedName>
        <fullName evidence="2">Putative transposase</fullName>
    </submittedName>
</protein>
<dbReference type="InterPro" id="IPR036515">
    <property type="entry name" value="Transposase_17_sf"/>
</dbReference>
<organism evidence="2">
    <name type="scientific">Candidatus Kentrum sp. FM</name>
    <dbReference type="NCBI Taxonomy" id="2126340"/>
    <lineage>
        <taxon>Bacteria</taxon>
        <taxon>Pseudomonadati</taxon>
        <taxon>Pseudomonadota</taxon>
        <taxon>Gammaproteobacteria</taxon>
        <taxon>Candidatus Kentrum</taxon>
    </lineage>
</organism>
<dbReference type="InterPro" id="IPR052715">
    <property type="entry name" value="RAYT_transposase"/>
</dbReference>
<dbReference type="GO" id="GO:0004803">
    <property type="term" value="F:transposase activity"/>
    <property type="evidence" value="ECO:0007669"/>
    <property type="project" value="InterPro"/>
</dbReference>
<accession>A0A450SA69</accession>
<dbReference type="InterPro" id="IPR002686">
    <property type="entry name" value="Transposase_17"/>
</dbReference>
<feature type="domain" description="Transposase IS200-like" evidence="1">
    <location>
        <begin position="9"/>
        <end position="125"/>
    </location>
</feature>
<dbReference type="AlphaFoldDB" id="A0A450SA69"/>
<dbReference type="NCBIfam" id="NF047646">
    <property type="entry name" value="REP_Tyr_transpos"/>
    <property type="match status" value="1"/>
</dbReference>
<evidence type="ECO:0000313" key="3">
    <source>
        <dbReference type="EMBL" id="VFJ49370.1"/>
    </source>
</evidence>
<dbReference type="GO" id="GO:0006313">
    <property type="term" value="P:DNA transposition"/>
    <property type="evidence" value="ECO:0007669"/>
    <property type="project" value="InterPro"/>
</dbReference>
<dbReference type="PANTHER" id="PTHR36966:SF1">
    <property type="entry name" value="REP-ASSOCIATED TYROSINE TRANSPOSASE"/>
    <property type="match status" value="1"/>
</dbReference>
<dbReference type="SUPFAM" id="SSF143422">
    <property type="entry name" value="Transposase IS200-like"/>
    <property type="match status" value="1"/>
</dbReference>
<name>A0A450SA69_9GAMM</name>
<proteinExistence type="predicted"/>
<dbReference type="Gene3D" id="3.30.70.1290">
    <property type="entry name" value="Transposase IS200-like"/>
    <property type="match status" value="1"/>
</dbReference>
<dbReference type="EMBL" id="CAADEZ010000065">
    <property type="protein sequence ID" value="VFJ49003.1"/>
    <property type="molecule type" value="Genomic_DNA"/>
</dbReference>
<dbReference type="GO" id="GO:0043565">
    <property type="term" value="F:sequence-specific DNA binding"/>
    <property type="evidence" value="ECO:0007669"/>
    <property type="project" value="TreeGrafter"/>
</dbReference>
<dbReference type="PANTHER" id="PTHR36966">
    <property type="entry name" value="REP-ASSOCIATED TYROSINE TRANSPOSASE"/>
    <property type="match status" value="1"/>
</dbReference>
<evidence type="ECO:0000313" key="4">
    <source>
        <dbReference type="EMBL" id="VFK08273.1"/>
    </source>
</evidence>
<reference evidence="2" key="1">
    <citation type="submission" date="2019-02" db="EMBL/GenBank/DDBJ databases">
        <authorList>
            <person name="Gruber-Vodicka R. H."/>
            <person name="Seah K. B. B."/>
        </authorList>
    </citation>
    <scope>NUCLEOTIDE SEQUENCE</scope>
    <source>
        <strain evidence="2">BECK_BZ163</strain>
        <strain evidence="4">BECK_BZ164</strain>
        <strain evidence="3">BECK_BZ165</strain>
    </source>
</reference>
<dbReference type="EMBL" id="CAADFA010000070">
    <property type="protein sequence ID" value="VFJ49370.1"/>
    <property type="molecule type" value="Genomic_DNA"/>
</dbReference>
<gene>
    <name evidence="2" type="ORF">BECKFM1743A_GA0114220_100658</name>
    <name evidence="4" type="ORF">BECKFM1743B_GA0114221_100648</name>
    <name evidence="3" type="ORF">BECKFM1743C_GA0114222_100708</name>
</gene>